<keyword evidence="6 7" id="KW-0472">Membrane</keyword>
<keyword evidence="3 7" id="KW-0812">Transmembrane</keyword>
<dbReference type="InterPro" id="IPR022764">
    <property type="entry name" value="Peptidase_S54_rhomboid_dom"/>
</dbReference>
<comment type="subcellular location">
    <subcellularLocation>
        <location evidence="1">Membrane</location>
        <topology evidence="1">Multi-pass membrane protein</topology>
    </subcellularLocation>
</comment>
<protein>
    <submittedName>
        <fullName evidence="9">Membrane associated rhomboid family serine protease</fullName>
    </submittedName>
</protein>
<keyword evidence="10" id="KW-1185">Reference proteome</keyword>
<dbReference type="SUPFAM" id="SSF144091">
    <property type="entry name" value="Rhomboid-like"/>
    <property type="match status" value="1"/>
</dbReference>
<feature type="transmembrane region" description="Helical" evidence="7">
    <location>
        <begin position="249"/>
        <end position="272"/>
    </location>
</feature>
<dbReference type="EMBL" id="JAUSQM010000001">
    <property type="protein sequence ID" value="MDP9821291.1"/>
    <property type="molecule type" value="Genomic_DNA"/>
</dbReference>
<keyword evidence="4" id="KW-0378">Hydrolase</keyword>
<evidence type="ECO:0000256" key="2">
    <source>
        <dbReference type="ARBA" id="ARBA00009045"/>
    </source>
</evidence>
<dbReference type="Gene3D" id="1.20.1540.10">
    <property type="entry name" value="Rhomboid-like"/>
    <property type="match status" value="1"/>
</dbReference>
<feature type="transmembrane region" description="Helical" evidence="7">
    <location>
        <begin position="42"/>
        <end position="65"/>
    </location>
</feature>
<feature type="transmembrane region" description="Helical" evidence="7">
    <location>
        <begin position="148"/>
        <end position="166"/>
    </location>
</feature>
<sequence length="274" mass="28137">MNPASVGFQCPSCVREGARSVRAPRTPYGGAISARPGLTSQVLIALNVGVWLLITATGASASAWVDRLGLIPAGRCEPVGGGGYYPGIGEVVCGRGGGVWIDGVGSGAVWQLLTSAFSHVDVWHVGFNMLALWFLGPQLESVLGRARFLALYVLSALAGSAAVLWLSDPASVTIGASGAVFGLIGALLVVGWKVGGDLRPLLVWLAINVVITVGGRDFISWQGHLGGFVGGVLVAAVLVLAPREQRARWQALGLGVLTLLVIAALTAGTLLVTP</sequence>
<feature type="transmembrane region" description="Helical" evidence="7">
    <location>
        <begin position="201"/>
        <end position="219"/>
    </location>
</feature>
<dbReference type="Pfam" id="PF01694">
    <property type="entry name" value="Rhomboid"/>
    <property type="match status" value="1"/>
</dbReference>
<evidence type="ECO:0000256" key="3">
    <source>
        <dbReference type="ARBA" id="ARBA00022692"/>
    </source>
</evidence>
<evidence type="ECO:0000313" key="9">
    <source>
        <dbReference type="EMBL" id="MDP9821291.1"/>
    </source>
</evidence>
<evidence type="ECO:0000256" key="4">
    <source>
        <dbReference type="ARBA" id="ARBA00022801"/>
    </source>
</evidence>
<evidence type="ECO:0000259" key="8">
    <source>
        <dbReference type="Pfam" id="PF01694"/>
    </source>
</evidence>
<proteinExistence type="inferred from homology"/>
<comment type="similarity">
    <text evidence="2">Belongs to the peptidase S54 family.</text>
</comment>
<evidence type="ECO:0000256" key="5">
    <source>
        <dbReference type="ARBA" id="ARBA00022989"/>
    </source>
</evidence>
<keyword evidence="5 7" id="KW-1133">Transmembrane helix</keyword>
<name>A0ABT9NLJ3_9ACTN</name>
<reference evidence="9 10" key="1">
    <citation type="submission" date="2023-07" db="EMBL/GenBank/DDBJ databases">
        <title>Sequencing the genomes of 1000 actinobacteria strains.</title>
        <authorList>
            <person name="Klenk H.-P."/>
        </authorList>
    </citation>
    <scope>NUCLEOTIDE SEQUENCE [LARGE SCALE GENOMIC DNA]</scope>
    <source>
        <strain evidence="9 10">GD13</strain>
    </source>
</reference>
<evidence type="ECO:0000256" key="1">
    <source>
        <dbReference type="ARBA" id="ARBA00004141"/>
    </source>
</evidence>
<evidence type="ECO:0000256" key="6">
    <source>
        <dbReference type="ARBA" id="ARBA00023136"/>
    </source>
</evidence>
<dbReference type="GO" id="GO:0008233">
    <property type="term" value="F:peptidase activity"/>
    <property type="evidence" value="ECO:0007669"/>
    <property type="project" value="UniProtKB-KW"/>
</dbReference>
<dbReference type="PANTHER" id="PTHR43731">
    <property type="entry name" value="RHOMBOID PROTEASE"/>
    <property type="match status" value="1"/>
</dbReference>
<organism evidence="9 10">
    <name type="scientific">Nocardioides massiliensis</name>
    <dbReference type="NCBI Taxonomy" id="1325935"/>
    <lineage>
        <taxon>Bacteria</taxon>
        <taxon>Bacillati</taxon>
        <taxon>Actinomycetota</taxon>
        <taxon>Actinomycetes</taxon>
        <taxon>Propionibacteriales</taxon>
        <taxon>Nocardioidaceae</taxon>
        <taxon>Nocardioides</taxon>
    </lineage>
</organism>
<feature type="domain" description="Peptidase S54 rhomboid" evidence="8">
    <location>
        <begin position="107"/>
        <end position="239"/>
    </location>
</feature>
<dbReference type="RefSeq" id="WP_068116541.1">
    <property type="nucleotide sequence ID" value="NZ_CCXJ01000030.1"/>
</dbReference>
<feature type="transmembrane region" description="Helical" evidence="7">
    <location>
        <begin position="225"/>
        <end position="242"/>
    </location>
</feature>
<dbReference type="GO" id="GO:0006508">
    <property type="term" value="P:proteolysis"/>
    <property type="evidence" value="ECO:0007669"/>
    <property type="project" value="UniProtKB-KW"/>
</dbReference>
<evidence type="ECO:0000256" key="7">
    <source>
        <dbReference type="SAM" id="Phobius"/>
    </source>
</evidence>
<dbReference type="InterPro" id="IPR035952">
    <property type="entry name" value="Rhomboid-like_sf"/>
</dbReference>
<evidence type="ECO:0000313" key="10">
    <source>
        <dbReference type="Proteomes" id="UP001240447"/>
    </source>
</evidence>
<feature type="transmembrane region" description="Helical" evidence="7">
    <location>
        <begin position="172"/>
        <end position="194"/>
    </location>
</feature>
<dbReference type="InterPro" id="IPR050925">
    <property type="entry name" value="Rhomboid_protease_S54"/>
</dbReference>
<dbReference type="PANTHER" id="PTHR43731:SF14">
    <property type="entry name" value="PRESENILIN-ASSOCIATED RHOMBOID-LIKE PROTEIN, MITOCHONDRIAL"/>
    <property type="match status" value="1"/>
</dbReference>
<keyword evidence="9" id="KW-0645">Protease</keyword>
<accession>A0ABT9NLJ3</accession>
<gene>
    <name evidence="9" type="ORF">J2S59_001100</name>
</gene>
<dbReference type="Proteomes" id="UP001240447">
    <property type="component" value="Unassembled WGS sequence"/>
</dbReference>
<comment type="caution">
    <text evidence="9">The sequence shown here is derived from an EMBL/GenBank/DDBJ whole genome shotgun (WGS) entry which is preliminary data.</text>
</comment>